<evidence type="ECO:0000313" key="9">
    <source>
        <dbReference type="EMBL" id="KAG7474572.1"/>
    </source>
</evidence>
<evidence type="ECO:0000256" key="3">
    <source>
        <dbReference type="ARBA" id="ARBA00022525"/>
    </source>
</evidence>
<feature type="compositionally biased region" description="Basic and acidic residues" evidence="8">
    <location>
        <begin position="10"/>
        <end position="26"/>
    </location>
</feature>
<evidence type="ECO:0000313" key="10">
    <source>
        <dbReference type="Proteomes" id="UP000693946"/>
    </source>
</evidence>
<evidence type="ECO:0000256" key="1">
    <source>
        <dbReference type="ARBA" id="ARBA00004613"/>
    </source>
</evidence>
<evidence type="ECO:0000256" key="2">
    <source>
        <dbReference type="ARBA" id="ARBA00008022"/>
    </source>
</evidence>
<organism evidence="9 10">
    <name type="scientific">Solea senegalensis</name>
    <name type="common">Senegalese sole</name>
    <dbReference type="NCBI Taxonomy" id="28829"/>
    <lineage>
        <taxon>Eukaryota</taxon>
        <taxon>Metazoa</taxon>
        <taxon>Chordata</taxon>
        <taxon>Craniata</taxon>
        <taxon>Vertebrata</taxon>
        <taxon>Euteleostomi</taxon>
        <taxon>Actinopterygii</taxon>
        <taxon>Neopterygii</taxon>
        <taxon>Teleostei</taxon>
        <taxon>Neoteleostei</taxon>
        <taxon>Acanthomorphata</taxon>
        <taxon>Carangaria</taxon>
        <taxon>Pleuronectiformes</taxon>
        <taxon>Pleuronectoidei</taxon>
        <taxon>Soleidae</taxon>
        <taxon>Solea</taxon>
    </lineage>
</organism>
<dbReference type="EMBL" id="JAGKHQ010000021">
    <property type="protein sequence ID" value="KAG7474572.1"/>
    <property type="molecule type" value="Genomic_DNA"/>
</dbReference>
<name>A0AAV6PT87_SOLSE</name>
<dbReference type="GO" id="GO:0005576">
    <property type="term" value="C:extracellular region"/>
    <property type="evidence" value="ECO:0007669"/>
    <property type="project" value="UniProtKB-SubCell"/>
</dbReference>
<comment type="subcellular location">
    <subcellularLocation>
        <location evidence="1">Secreted</location>
    </subcellularLocation>
</comment>
<accession>A0AAV6PT87</accession>
<keyword evidence="5" id="KW-0372">Hormone</keyword>
<feature type="region of interest" description="Disordered" evidence="8">
    <location>
        <begin position="10"/>
        <end position="30"/>
    </location>
</feature>
<comment type="caution">
    <text evidence="9">The sequence shown here is derived from an EMBL/GenBank/DDBJ whole genome shotgun (WGS) entry which is preliminary data.</text>
</comment>
<reference evidence="9 10" key="1">
    <citation type="journal article" date="2021" name="Sci. Rep.">
        <title>Chromosome anchoring in Senegalese sole (Solea senegalensis) reveals sex-associated markers and genome rearrangements in flatfish.</title>
        <authorList>
            <person name="Guerrero-Cozar I."/>
            <person name="Gomez-Garrido J."/>
            <person name="Berbel C."/>
            <person name="Martinez-Blanch J.F."/>
            <person name="Alioto T."/>
            <person name="Claros M.G."/>
            <person name="Gagnaire P.A."/>
            <person name="Manchado M."/>
        </authorList>
    </citation>
    <scope>NUCLEOTIDE SEQUENCE [LARGE SCALE GENOMIC DNA]</scope>
    <source>
        <strain evidence="9">Sse05_10M</strain>
    </source>
</reference>
<evidence type="ECO:0000256" key="7">
    <source>
        <dbReference type="ARBA" id="ARBA00023157"/>
    </source>
</evidence>
<sequence>MCYSQVQELEEARGRDNTPAETHQETPVHSQMTLNHVRHRRWSHIHLCRWCRNCCDSDAWVYCCRTTKTSK</sequence>
<protein>
    <submittedName>
        <fullName evidence="9">Hepcidin</fullName>
    </submittedName>
</protein>
<evidence type="ECO:0000256" key="4">
    <source>
        <dbReference type="ARBA" id="ARBA00022529"/>
    </source>
</evidence>
<dbReference type="Pfam" id="PF06446">
    <property type="entry name" value="Hepcidin"/>
    <property type="match status" value="1"/>
</dbReference>
<dbReference type="InterPro" id="IPR010500">
    <property type="entry name" value="Hepcidin"/>
</dbReference>
<keyword evidence="10" id="KW-1185">Reference proteome</keyword>
<proteinExistence type="inferred from homology"/>
<keyword evidence="3" id="KW-0964">Secreted</keyword>
<dbReference type="GO" id="GO:0042742">
    <property type="term" value="P:defense response to bacterium"/>
    <property type="evidence" value="ECO:0007669"/>
    <property type="project" value="UniProtKB-KW"/>
</dbReference>
<keyword evidence="7" id="KW-1015">Disulfide bond</keyword>
<keyword evidence="6" id="KW-0044">Antibiotic</keyword>
<evidence type="ECO:0000256" key="8">
    <source>
        <dbReference type="SAM" id="MobiDB-lite"/>
    </source>
</evidence>
<dbReference type="GO" id="GO:0005179">
    <property type="term" value="F:hormone activity"/>
    <property type="evidence" value="ECO:0007669"/>
    <property type="project" value="UniProtKB-KW"/>
</dbReference>
<evidence type="ECO:0000256" key="5">
    <source>
        <dbReference type="ARBA" id="ARBA00022702"/>
    </source>
</evidence>
<gene>
    <name evidence="9" type="ORF">JOB18_012716</name>
</gene>
<dbReference type="AlphaFoldDB" id="A0AAV6PT87"/>
<dbReference type="GO" id="GO:0006879">
    <property type="term" value="P:intracellular iron ion homeostasis"/>
    <property type="evidence" value="ECO:0007669"/>
    <property type="project" value="InterPro"/>
</dbReference>
<evidence type="ECO:0000256" key="6">
    <source>
        <dbReference type="ARBA" id="ARBA00023022"/>
    </source>
</evidence>
<keyword evidence="4" id="KW-0929">Antimicrobial</keyword>
<comment type="similarity">
    <text evidence="2">Belongs to the hepcidin family.</text>
</comment>
<dbReference type="Proteomes" id="UP000693946">
    <property type="component" value="Linkage Group LG9"/>
</dbReference>